<proteinExistence type="predicted"/>
<evidence type="ECO:0000313" key="4">
    <source>
        <dbReference type="Proteomes" id="UP000078343"/>
    </source>
</evidence>
<protein>
    <recommendedName>
        <fullName evidence="2">Ribosome maturation protein SDO1/SBDS central domain-containing protein</fullName>
    </recommendedName>
</protein>
<comment type="caution">
    <text evidence="3">The sequence shown here is derived from an EMBL/GenBank/DDBJ whole genome shotgun (WGS) entry which is preliminary data.</text>
</comment>
<accession>A0A178Z2Z9</accession>
<name>A0A178Z2Z9_9EURO</name>
<dbReference type="Proteomes" id="UP000078343">
    <property type="component" value="Unassembled WGS sequence"/>
</dbReference>
<organism evidence="3 4">
    <name type="scientific">Fonsecaea erecta</name>
    <dbReference type="NCBI Taxonomy" id="1367422"/>
    <lineage>
        <taxon>Eukaryota</taxon>
        <taxon>Fungi</taxon>
        <taxon>Dikarya</taxon>
        <taxon>Ascomycota</taxon>
        <taxon>Pezizomycotina</taxon>
        <taxon>Eurotiomycetes</taxon>
        <taxon>Chaetothyriomycetidae</taxon>
        <taxon>Chaetothyriales</taxon>
        <taxon>Herpotrichiellaceae</taxon>
        <taxon>Fonsecaea</taxon>
    </lineage>
</organism>
<dbReference type="Pfam" id="PF09377">
    <property type="entry name" value="SBDS_domain_II"/>
    <property type="match status" value="1"/>
</dbReference>
<dbReference type="GO" id="GO:0042254">
    <property type="term" value="P:ribosome biogenesis"/>
    <property type="evidence" value="ECO:0007669"/>
    <property type="project" value="InterPro"/>
</dbReference>
<evidence type="ECO:0000256" key="1">
    <source>
        <dbReference type="SAM" id="MobiDB-lite"/>
    </source>
</evidence>
<dbReference type="InterPro" id="IPR018978">
    <property type="entry name" value="SDO1/SBDS_central"/>
</dbReference>
<dbReference type="RefSeq" id="XP_018687153.1">
    <property type="nucleotide sequence ID" value="XM_018843509.1"/>
</dbReference>
<dbReference type="STRING" id="1367422.A0A178Z2Z9"/>
<feature type="compositionally biased region" description="Polar residues" evidence="1">
    <location>
        <begin position="77"/>
        <end position="99"/>
    </location>
</feature>
<dbReference type="AlphaFoldDB" id="A0A178Z2Z9"/>
<feature type="domain" description="Ribosome maturation protein SDO1/SBDS central" evidence="2">
    <location>
        <begin position="33"/>
        <end position="61"/>
    </location>
</feature>
<gene>
    <name evidence="3" type="ORF">AYL99_12005</name>
</gene>
<sequence>MPARMSRQPLQWNPEVDDPDLLECMFDSSPELAITVHPETVDPQTKRVYTTGMIKKGLDVLSKQGGVKKGDAAPKGSSETSGQATPMTDNDNESASGSNSKRKRSGADVDSGCD</sequence>
<keyword evidence="4" id="KW-1185">Reference proteome</keyword>
<dbReference type="GeneID" id="30016172"/>
<dbReference type="OrthoDB" id="10253092at2759"/>
<reference evidence="3 4" key="1">
    <citation type="submission" date="2016-04" db="EMBL/GenBank/DDBJ databases">
        <title>Draft genome of Fonsecaea erecta CBS 125763.</title>
        <authorList>
            <person name="Weiss V.A."/>
            <person name="Vicente V.A."/>
            <person name="Raittz R.T."/>
            <person name="Moreno L.F."/>
            <person name="De Souza E.M."/>
            <person name="Pedrosa F.O."/>
            <person name="Steffens M.B."/>
            <person name="Faoro H."/>
            <person name="Tadra-Sfeir M.Z."/>
            <person name="Najafzadeh M.J."/>
            <person name="Felipe M.S."/>
            <person name="Teixeira M."/>
            <person name="Sun J."/>
            <person name="Xi L."/>
            <person name="Gomes R."/>
            <person name="De Azevedo C.M."/>
            <person name="Salgado C.G."/>
            <person name="Da Silva M.B."/>
            <person name="Nascimento M.F."/>
            <person name="Queiroz-Telles F."/>
            <person name="Attili D.S."/>
            <person name="Gorbushina A."/>
        </authorList>
    </citation>
    <scope>NUCLEOTIDE SEQUENCE [LARGE SCALE GENOMIC DNA]</scope>
    <source>
        <strain evidence="3 4">CBS 125763</strain>
    </source>
</reference>
<dbReference type="EMBL" id="LVYI01000022">
    <property type="protein sequence ID" value="OAP53786.1"/>
    <property type="molecule type" value="Genomic_DNA"/>
</dbReference>
<evidence type="ECO:0000313" key="3">
    <source>
        <dbReference type="EMBL" id="OAP53786.1"/>
    </source>
</evidence>
<feature type="region of interest" description="Disordered" evidence="1">
    <location>
        <begin position="57"/>
        <end position="114"/>
    </location>
</feature>
<evidence type="ECO:0000259" key="2">
    <source>
        <dbReference type="Pfam" id="PF09377"/>
    </source>
</evidence>